<comment type="caution">
    <text evidence="8">The sequence shown here is derived from an EMBL/GenBank/DDBJ whole genome shotgun (WGS) entry which is preliminary data.</text>
</comment>
<dbReference type="SUPFAM" id="SSF56112">
    <property type="entry name" value="Protein kinase-like (PK-like)"/>
    <property type="match status" value="1"/>
</dbReference>
<dbReference type="SMART" id="SM00062">
    <property type="entry name" value="PBPb"/>
    <property type="match status" value="1"/>
</dbReference>
<keyword evidence="2 5" id="KW-0547">Nucleotide-binding</keyword>
<dbReference type="PANTHER" id="PTHR43289">
    <property type="entry name" value="MITOGEN-ACTIVATED PROTEIN KINASE KINASE KINASE 20-RELATED"/>
    <property type="match status" value="1"/>
</dbReference>
<proteinExistence type="predicted"/>
<evidence type="ECO:0000256" key="5">
    <source>
        <dbReference type="PROSITE-ProRule" id="PRU10141"/>
    </source>
</evidence>
<dbReference type="PROSITE" id="PS00107">
    <property type="entry name" value="PROTEIN_KINASE_ATP"/>
    <property type="match status" value="1"/>
</dbReference>
<keyword evidence="3" id="KW-0418">Kinase</keyword>
<dbReference type="InterPro" id="IPR008271">
    <property type="entry name" value="Ser/Thr_kinase_AS"/>
</dbReference>
<reference evidence="9" key="1">
    <citation type="submission" date="2023-07" db="EMBL/GenBank/DDBJ databases">
        <title>30 novel species of actinomycetes from the DSMZ collection.</title>
        <authorList>
            <person name="Nouioui I."/>
        </authorList>
    </citation>
    <scope>NUCLEOTIDE SEQUENCE [LARGE SCALE GENOMIC DNA]</scope>
    <source>
        <strain evidence="9">DSM 44915</strain>
    </source>
</reference>
<evidence type="ECO:0000256" key="6">
    <source>
        <dbReference type="SAM" id="MobiDB-lite"/>
    </source>
</evidence>
<feature type="binding site" evidence="5">
    <location>
        <position position="43"/>
    </location>
    <ligand>
        <name>ATP</name>
        <dbReference type="ChEBI" id="CHEBI:30616"/>
    </ligand>
</feature>
<keyword evidence="9" id="KW-1185">Reference proteome</keyword>
<evidence type="ECO:0000256" key="2">
    <source>
        <dbReference type="ARBA" id="ARBA00022741"/>
    </source>
</evidence>
<dbReference type="Pfam" id="PF00069">
    <property type="entry name" value="Pkinase"/>
    <property type="match status" value="1"/>
</dbReference>
<protein>
    <submittedName>
        <fullName evidence="8">Transporter substrate-binding domain-containing protein</fullName>
    </submittedName>
</protein>
<dbReference type="InterPro" id="IPR000719">
    <property type="entry name" value="Prot_kinase_dom"/>
</dbReference>
<gene>
    <name evidence="8" type="ORF">RM844_15070</name>
</gene>
<keyword evidence="4 5" id="KW-0067">ATP-binding</keyword>
<feature type="region of interest" description="Disordered" evidence="6">
    <location>
        <begin position="296"/>
        <end position="354"/>
    </location>
</feature>
<feature type="domain" description="Protein kinase" evidence="7">
    <location>
        <begin position="15"/>
        <end position="280"/>
    </location>
</feature>
<dbReference type="Gene3D" id="3.30.200.20">
    <property type="entry name" value="Phosphorylase Kinase, domain 1"/>
    <property type="match status" value="1"/>
</dbReference>
<dbReference type="RefSeq" id="WP_311667693.1">
    <property type="nucleotide sequence ID" value="NZ_JAVREO010000008.1"/>
</dbReference>
<dbReference type="Pfam" id="PF00497">
    <property type="entry name" value="SBP_bac_3"/>
    <property type="match status" value="1"/>
</dbReference>
<dbReference type="Gene3D" id="3.40.190.10">
    <property type="entry name" value="Periplasmic binding protein-like II"/>
    <property type="match status" value="2"/>
</dbReference>
<dbReference type="PROSITE" id="PS00108">
    <property type="entry name" value="PROTEIN_KINASE_ST"/>
    <property type="match status" value="1"/>
</dbReference>
<feature type="compositionally biased region" description="Pro residues" evidence="6">
    <location>
        <begin position="313"/>
        <end position="327"/>
    </location>
</feature>
<feature type="compositionally biased region" description="Low complexity" evidence="6">
    <location>
        <begin position="391"/>
        <end position="408"/>
    </location>
</feature>
<dbReference type="Proteomes" id="UP001183410">
    <property type="component" value="Unassembled WGS sequence"/>
</dbReference>
<dbReference type="InterPro" id="IPR011009">
    <property type="entry name" value="Kinase-like_dom_sf"/>
</dbReference>
<name>A0ABU2JTT8_9ACTN</name>
<dbReference type="Gene3D" id="1.10.510.10">
    <property type="entry name" value="Transferase(Phosphotransferase) domain 1"/>
    <property type="match status" value="1"/>
</dbReference>
<dbReference type="CDD" id="cd14014">
    <property type="entry name" value="STKc_PknB_like"/>
    <property type="match status" value="1"/>
</dbReference>
<dbReference type="InterPro" id="IPR001638">
    <property type="entry name" value="Solute-binding_3/MltF_N"/>
</dbReference>
<dbReference type="PROSITE" id="PS50011">
    <property type="entry name" value="PROTEIN_KINASE_DOM"/>
    <property type="match status" value="1"/>
</dbReference>
<evidence type="ECO:0000256" key="1">
    <source>
        <dbReference type="ARBA" id="ARBA00022679"/>
    </source>
</evidence>
<dbReference type="PANTHER" id="PTHR43289:SF34">
    <property type="entry name" value="SERINE_THREONINE-PROTEIN KINASE YBDM-RELATED"/>
    <property type="match status" value="1"/>
</dbReference>
<feature type="region of interest" description="Disordered" evidence="6">
    <location>
        <begin position="380"/>
        <end position="429"/>
    </location>
</feature>
<organism evidence="8 9">
    <name type="scientific">Streptomyces chisholmiae</name>
    <dbReference type="NCBI Taxonomy" id="3075540"/>
    <lineage>
        <taxon>Bacteria</taxon>
        <taxon>Bacillati</taxon>
        <taxon>Actinomycetota</taxon>
        <taxon>Actinomycetes</taxon>
        <taxon>Kitasatosporales</taxon>
        <taxon>Streptomycetaceae</taxon>
        <taxon>Streptomyces</taxon>
    </lineage>
</organism>
<dbReference type="SUPFAM" id="SSF53850">
    <property type="entry name" value="Periplasmic binding protein-like II"/>
    <property type="match status" value="1"/>
</dbReference>
<feature type="compositionally biased region" description="Low complexity" evidence="6">
    <location>
        <begin position="328"/>
        <end position="342"/>
    </location>
</feature>
<evidence type="ECO:0000313" key="9">
    <source>
        <dbReference type="Proteomes" id="UP001183410"/>
    </source>
</evidence>
<accession>A0ABU2JTT8</accession>
<evidence type="ECO:0000259" key="7">
    <source>
        <dbReference type="PROSITE" id="PS50011"/>
    </source>
</evidence>
<evidence type="ECO:0000256" key="3">
    <source>
        <dbReference type="ARBA" id="ARBA00022777"/>
    </source>
</evidence>
<dbReference type="EMBL" id="JAVREO010000008">
    <property type="protein sequence ID" value="MDT0267608.1"/>
    <property type="molecule type" value="Genomic_DNA"/>
</dbReference>
<evidence type="ECO:0000256" key="4">
    <source>
        <dbReference type="ARBA" id="ARBA00022840"/>
    </source>
</evidence>
<keyword evidence="1" id="KW-0808">Transferase</keyword>
<dbReference type="InterPro" id="IPR017441">
    <property type="entry name" value="Protein_kinase_ATP_BS"/>
</dbReference>
<dbReference type="SMART" id="SM00220">
    <property type="entry name" value="S_TKc"/>
    <property type="match status" value="1"/>
</dbReference>
<sequence>MQPLSPEQPSSVGPYRLLGRLGAGGMGEVYLGRSPGGRTAAIKLVHAHLASDPEFRRRFQREVAAASRVSGDWTAPVLDSDTSSAVPWVATGYVPGPSLSDVVGQHGALPPATVWVLAQGLLHALTDIHGKGLIHRDLKPSNVLITLDGPKVIDFGIAHAVDASKATRTGSMVGSPGYMAPEQIRGERVSTAADVFAFGAVLAYATTGEAPFAPDRPSLHTVLYRVLHEDPELGSEDGPLAGPLRYLVQHCLGKDAARRPTLPELLPYVGQHAGPSELWLPPQLTAQLGRDAARLLNLDGPRPEPRAGAPAAPATPPPGWGTPPPAAGDPRTPTGGLGTLAPTLPPPPPPPARRRRQALLAGVTVLAVIAGTVLVVNALSGDEEPPNAGGEPTTPTDTNDATEPTDAPAPDEDDDGYQGDPGAPLFDQLPESVRLAGRLTVRAGTYATPLMYVEEGNQVAGLEHDLALEIGRRLGVRIDFTPTPDYDAMLNALSVASAAGEIDQLALGGLQDTPVLRDSRRVSFVNHLQEGLVLIVPQDSGARAFLDVCGKNVVTWESEQLHNAIAFQSGNCPTGSIEVENARTMEEMTAMVDAGEVAGLVMPYSGAVDFLAKHPDSGLWATEGQVAVLPSGIAVPEDNETLRDVVEQAVQSMIDDGAYAELLDTWELPGLALESASVNIG</sequence>
<evidence type="ECO:0000313" key="8">
    <source>
        <dbReference type="EMBL" id="MDT0267608.1"/>
    </source>
</evidence>